<name>A0A8S5NX03_9CAUD</name>
<dbReference type="EMBL" id="BK015266">
    <property type="protein sequence ID" value="DAD98736.1"/>
    <property type="molecule type" value="Genomic_DNA"/>
</dbReference>
<reference evidence="1" key="1">
    <citation type="journal article" date="2021" name="Proc. Natl. Acad. Sci. U.S.A.">
        <title>A Catalog of Tens of Thousands of Viruses from Human Metagenomes Reveals Hidden Associations with Chronic Diseases.</title>
        <authorList>
            <person name="Tisza M.J."/>
            <person name="Buck C.B."/>
        </authorList>
    </citation>
    <scope>NUCLEOTIDE SEQUENCE</scope>
    <source>
        <strain evidence="1">CtPT18</strain>
    </source>
</reference>
<sequence length="156" mass="17530">MQTIPLAVIANRWAEAVKDNQKITDYCMEHFGKDLSIYIGYDDAGAPLEEDCPCVIIMMDNKSEGLASSYSYTLQLVWGIVRVEAEREGRVVKYTGAFECDELGQLLIECIMAVNPNYPVINIDYETDNISWRPVYPGKATLTIEIPHVIGGNVEY</sequence>
<proteinExistence type="predicted"/>
<protein>
    <submittedName>
        <fullName evidence="1">Uncharacterized protein</fullName>
    </submittedName>
</protein>
<evidence type="ECO:0000313" key="1">
    <source>
        <dbReference type="EMBL" id="DAD98736.1"/>
    </source>
</evidence>
<organism evidence="1">
    <name type="scientific">Myoviridae sp. ctPT18</name>
    <dbReference type="NCBI Taxonomy" id="2825098"/>
    <lineage>
        <taxon>Viruses</taxon>
        <taxon>Duplodnaviria</taxon>
        <taxon>Heunggongvirae</taxon>
        <taxon>Uroviricota</taxon>
        <taxon>Caudoviricetes</taxon>
    </lineage>
</organism>
<accession>A0A8S5NX03</accession>